<dbReference type="SUPFAM" id="SSF47188">
    <property type="entry name" value="Hemerythrin-like"/>
    <property type="match status" value="1"/>
</dbReference>
<comment type="similarity">
    <text evidence="1">Belongs to the hemerythrin family.</text>
</comment>
<dbReference type="RefSeq" id="WP_214297020.1">
    <property type="nucleotide sequence ID" value="NZ_JAHDYS010000004.1"/>
</dbReference>
<organism evidence="6 7">
    <name type="scientific">Pelotalea chapellei</name>
    <dbReference type="NCBI Taxonomy" id="44671"/>
    <lineage>
        <taxon>Bacteria</taxon>
        <taxon>Pseudomonadati</taxon>
        <taxon>Thermodesulfobacteriota</taxon>
        <taxon>Desulfuromonadia</taxon>
        <taxon>Geobacterales</taxon>
        <taxon>Geobacteraceae</taxon>
        <taxon>Pelotalea</taxon>
    </lineage>
</organism>
<sequence>MTSFTLEASYHLNLATIDRQHQQILDRMAAIDQVITGAESAEDMNSVVNVLEIYCKRHFFDEERLMERRSFPTTLEHKIQHDLFVQHLDQLKSSDTSPRSSEKVILLRDWFLNHILSEDMRYAEFFLKKG</sequence>
<keyword evidence="2" id="KW-0813">Transport</keyword>
<evidence type="ECO:0000313" key="7">
    <source>
        <dbReference type="Proteomes" id="UP000784128"/>
    </source>
</evidence>
<keyword evidence="4" id="KW-0408">Iron</keyword>
<dbReference type="InterPro" id="IPR016131">
    <property type="entry name" value="Haemerythrin_Fe_BS"/>
</dbReference>
<dbReference type="Proteomes" id="UP000784128">
    <property type="component" value="Unassembled WGS sequence"/>
</dbReference>
<dbReference type="NCBIfam" id="NF033749">
    <property type="entry name" value="bact_hemeryth"/>
    <property type="match status" value="1"/>
</dbReference>
<dbReference type="InterPro" id="IPR050669">
    <property type="entry name" value="Hemerythrin"/>
</dbReference>
<dbReference type="NCBIfam" id="TIGR02481">
    <property type="entry name" value="hemeryth_dom"/>
    <property type="match status" value="1"/>
</dbReference>
<name>A0ABS5U6L6_9BACT</name>
<dbReference type="EMBL" id="JAHDYS010000004">
    <property type="protein sequence ID" value="MBT1071309.1"/>
    <property type="molecule type" value="Genomic_DNA"/>
</dbReference>
<gene>
    <name evidence="6" type="ORF">KJB30_05925</name>
</gene>
<dbReference type="PANTHER" id="PTHR37164:SF1">
    <property type="entry name" value="BACTERIOHEMERYTHRIN"/>
    <property type="match status" value="1"/>
</dbReference>
<dbReference type="CDD" id="cd12107">
    <property type="entry name" value="Hemerythrin"/>
    <property type="match status" value="1"/>
</dbReference>
<comment type="caution">
    <text evidence="6">The sequence shown here is derived from an EMBL/GenBank/DDBJ whole genome shotgun (WGS) entry which is preliminary data.</text>
</comment>
<keyword evidence="7" id="KW-1185">Reference proteome</keyword>
<dbReference type="InterPro" id="IPR012312">
    <property type="entry name" value="Hemerythrin-like"/>
</dbReference>
<dbReference type="PANTHER" id="PTHR37164">
    <property type="entry name" value="BACTERIOHEMERYTHRIN"/>
    <property type="match status" value="1"/>
</dbReference>
<evidence type="ECO:0000259" key="5">
    <source>
        <dbReference type="Pfam" id="PF01814"/>
    </source>
</evidence>
<keyword evidence="2" id="KW-0561">Oxygen transport</keyword>
<dbReference type="PROSITE" id="PS00550">
    <property type="entry name" value="HEMERYTHRINS"/>
    <property type="match status" value="1"/>
</dbReference>
<feature type="domain" description="Hemerythrin-like" evidence="5">
    <location>
        <begin position="14"/>
        <end position="123"/>
    </location>
</feature>
<evidence type="ECO:0000256" key="3">
    <source>
        <dbReference type="ARBA" id="ARBA00022723"/>
    </source>
</evidence>
<evidence type="ECO:0000256" key="4">
    <source>
        <dbReference type="ARBA" id="ARBA00023004"/>
    </source>
</evidence>
<reference evidence="6 7" key="1">
    <citation type="submission" date="2021-05" db="EMBL/GenBank/DDBJ databases">
        <title>The draft genome of Geobacter chapellei DSM 13688.</title>
        <authorList>
            <person name="Xu Z."/>
            <person name="Masuda Y."/>
            <person name="Itoh H."/>
            <person name="Senoo K."/>
        </authorList>
    </citation>
    <scope>NUCLEOTIDE SEQUENCE [LARGE SCALE GENOMIC DNA]</scope>
    <source>
        <strain evidence="6 7">DSM 13688</strain>
    </source>
</reference>
<protein>
    <submittedName>
        <fullName evidence="6">Hemerythrin family protein</fullName>
    </submittedName>
</protein>
<evidence type="ECO:0000313" key="6">
    <source>
        <dbReference type="EMBL" id="MBT1071309.1"/>
    </source>
</evidence>
<evidence type="ECO:0000256" key="1">
    <source>
        <dbReference type="ARBA" id="ARBA00010587"/>
    </source>
</evidence>
<dbReference type="Pfam" id="PF01814">
    <property type="entry name" value="Hemerythrin"/>
    <property type="match status" value="1"/>
</dbReference>
<keyword evidence="3" id="KW-0479">Metal-binding</keyword>
<evidence type="ECO:0000256" key="2">
    <source>
        <dbReference type="ARBA" id="ARBA00022621"/>
    </source>
</evidence>
<accession>A0ABS5U6L6</accession>
<dbReference type="InterPro" id="IPR035938">
    <property type="entry name" value="Hemerythrin-like_sf"/>
</dbReference>
<proteinExistence type="inferred from homology"/>
<dbReference type="InterPro" id="IPR012827">
    <property type="entry name" value="Hemerythrin_metal-bd"/>
</dbReference>
<dbReference type="Gene3D" id="1.20.120.50">
    <property type="entry name" value="Hemerythrin-like"/>
    <property type="match status" value="1"/>
</dbReference>